<dbReference type="CDD" id="cd05829">
    <property type="entry name" value="Sortase_F"/>
    <property type="match status" value="1"/>
</dbReference>
<dbReference type="GO" id="GO:0016787">
    <property type="term" value="F:hydrolase activity"/>
    <property type="evidence" value="ECO:0007669"/>
    <property type="project" value="UniProtKB-KW"/>
</dbReference>
<evidence type="ECO:0008006" key="7">
    <source>
        <dbReference type="Google" id="ProtNLM"/>
    </source>
</evidence>
<evidence type="ECO:0000313" key="6">
    <source>
        <dbReference type="Proteomes" id="UP000031449"/>
    </source>
</evidence>
<feature type="chain" id="PRO_5038903272" description="Peptidase C60 sortase A and B" evidence="4">
    <location>
        <begin position="23"/>
        <end position="224"/>
    </location>
</feature>
<feature type="compositionally biased region" description="Acidic residues" evidence="3">
    <location>
        <begin position="37"/>
        <end position="56"/>
    </location>
</feature>
<evidence type="ECO:0000256" key="3">
    <source>
        <dbReference type="SAM" id="MobiDB-lite"/>
    </source>
</evidence>
<protein>
    <recommendedName>
        <fullName evidence="7">Peptidase C60 sortase A and B</fullName>
    </recommendedName>
</protein>
<feature type="region of interest" description="Disordered" evidence="3">
    <location>
        <begin position="29"/>
        <end position="73"/>
    </location>
</feature>
<dbReference type="Gene3D" id="2.40.260.10">
    <property type="entry name" value="Sortase"/>
    <property type="match status" value="1"/>
</dbReference>
<sequence>MIKKIALLIGFTLLLSACSVESVMDQFTKQDQPAEASEAEVPNEDVLSDSADEVAEESPSAPEDDKAPAVNWDPPKSLIPTKLEIPSIGLSAPVEKVGLTETGEMAVTDSFETTGWYEKGYKPGSQGNAVIGGHVDSYEGAAIFYDLQFLSVGDEVVVSDENGEQLVFVVTDMVEYPWDDAPVEEIFGYTTDRSLNLITCTGDYDRDSNNYTQRLVVYTELKEA</sequence>
<dbReference type="PROSITE" id="PS51257">
    <property type="entry name" value="PROKAR_LIPOPROTEIN"/>
    <property type="match status" value="1"/>
</dbReference>
<proteinExistence type="predicted"/>
<dbReference type="InterPro" id="IPR042001">
    <property type="entry name" value="Sortase_F"/>
</dbReference>
<dbReference type="KEGG" id="jeo:JMA_01910"/>
<keyword evidence="6" id="KW-1185">Reference proteome</keyword>
<accession>A0A0B5ALW1</accession>
<reference evidence="5 6" key="1">
    <citation type="submission" date="2014-08" db="EMBL/GenBank/DDBJ databases">
        <title>Complete genome of a marine bacteria Jeotgalibacillus malaysiensis.</title>
        <authorList>
            <person name="Yaakop A.S."/>
            <person name="Chan K.-G."/>
            <person name="Goh K.M."/>
        </authorList>
    </citation>
    <scope>NUCLEOTIDE SEQUENCE [LARGE SCALE GENOMIC DNA]</scope>
    <source>
        <strain evidence="5 6">D5</strain>
    </source>
</reference>
<name>A0A0B5ALW1_9BACL</name>
<dbReference type="HOGENOM" id="CLU_062592_1_0_9"/>
<keyword evidence="4" id="KW-0732">Signal</keyword>
<dbReference type="EMBL" id="CP009416">
    <property type="protein sequence ID" value="AJD89508.1"/>
    <property type="molecule type" value="Genomic_DNA"/>
</dbReference>
<dbReference type="STRING" id="1508404.JMA_01910"/>
<gene>
    <name evidence="5" type="ORF">JMA_01910</name>
</gene>
<evidence type="ECO:0000256" key="1">
    <source>
        <dbReference type="ARBA" id="ARBA00022801"/>
    </source>
</evidence>
<dbReference type="OrthoDB" id="525039at2"/>
<feature type="active site" description="Proton donor/acceptor" evidence="2">
    <location>
        <position position="134"/>
    </location>
</feature>
<dbReference type="Pfam" id="PF04203">
    <property type="entry name" value="Sortase"/>
    <property type="match status" value="1"/>
</dbReference>
<dbReference type="InterPro" id="IPR023365">
    <property type="entry name" value="Sortase_dom-sf"/>
</dbReference>
<feature type="active site" description="Acyl-thioester intermediate" evidence="2">
    <location>
        <position position="200"/>
    </location>
</feature>
<dbReference type="BioCyc" id="JESP1508404:G14D9-9395-MONOMER"/>
<evidence type="ECO:0000256" key="4">
    <source>
        <dbReference type="SAM" id="SignalP"/>
    </source>
</evidence>
<evidence type="ECO:0000256" key="2">
    <source>
        <dbReference type="PIRSR" id="PIRSR605754-1"/>
    </source>
</evidence>
<dbReference type="InterPro" id="IPR005754">
    <property type="entry name" value="Sortase"/>
</dbReference>
<feature type="signal peptide" evidence="4">
    <location>
        <begin position="1"/>
        <end position="22"/>
    </location>
</feature>
<dbReference type="AlphaFoldDB" id="A0A0B5ALW1"/>
<dbReference type="SUPFAM" id="SSF63817">
    <property type="entry name" value="Sortase"/>
    <property type="match status" value="1"/>
</dbReference>
<evidence type="ECO:0000313" key="5">
    <source>
        <dbReference type="EMBL" id="AJD89508.1"/>
    </source>
</evidence>
<keyword evidence="1" id="KW-0378">Hydrolase</keyword>
<dbReference type="Proteomes" id="UP000031449">
    <property type="component" value="Chromosome"/>
</dbReference>
<organism evidence="5 6">
    <name type="scientific">Jeotgalibacillus malaysiensis</name>
    <dbReference type="NCBI Taxonomy" id="1508404"/>
    <lineage>
        <taxon>Bacteria</taxon>
        <taxon>Bacillati</taxon>
        <taxon>Bacillota</taxon>
        <taxon>Bacilli</taxon>
        <taxon>Bacillales</taxon>
        <taxon>Caryophanaceae</taxon>
        <taxon>Jeotgalibacillus</taxon>
    </lineage>
</organism>